<gene>
    <name evidence="1" type="primary">AVEN_235567_1</name>
    <name evidence="1" type="ORF">NPIL_331291</name>
</gene>
<sequence>MWSTCKDELLSKIETKYGRNNSLLDIPDKPRWEAVAAFHIFIGRHCLAAHLYRIGILTEAACPLCDKRNEPTDKYHLRRCGVLHRDMECWRYWEAR</sequence>
<dbReference type="EMBL" id="BMAW01128658">
    <property type="protein sequence ID" value="GFU26759.1"/>
    <property type="molecule type" value="Genomic_DNA"/>
</dbReference>
<accession>A0A8X6QKD1</accession>
<proteinExistence type="predicted"/>
<evidence type="ECO:0000313" key="1">
    <source>
        <dbReference type="EMBL" id="GFU26759.1"/>
    </source>
</evidence>
<reference evidence="1" key="1">
    <citation type="submission" date="2020-08" db="EMBL/GenBank/DDBJ databases">
        <title>Multicomponent nature underlies the extraordinary mechanical properties of spider dragline silk.</title>
        <authorList>
            <person name="Kono N."/>
            <person name="Nakamura H."/>
            <person name="Mori M."/>
            <person name="Yoshida Y."/>
            <person name="Ohtoshi R."/>
            <person name="Malay A.D."/>
            <person name="Moran D.A.P."/>
            <person name="Tomita M."/>
            <person name="Numata K."/>
            <person name="Arakawa K."/>
        </authorList>
    </citation>
    <scope>NUCLEOTIDE SEQUENCE</scope>
</reference>
<keyword evidence="2" id="KW-1185">Reference proteome</keyword>
<dbReference type="AlphaFoldDB" id="A0A8X6QKD1"/>
<organism evidence="1 2">
    <name type="scientific">Nephila pilipes</name>
    <name type="common">Giant wood spider</name>
    <name type="synonym">Nephila maculata</name>
    <dbReference type="NCBI Taxonomy" id="299642"/>
    <lineage>
        <taxon>Eukaryota</taxon>
        <taxon>Metazoa</taxon>
        <taxon>Ecdysozoa</taxon>
        <taxon>Arthropoda</taxon>
        <taxon>Chelicerata</taxon>
        <taxon>Arachnida</taxon>
        <taxon>Araneae</taxon>
        <taxon>Araneomorphae</taxon>
        <taxon>Entelegynae</taxon>
        <taxon>Araneoidea</taxon>
        <taxon>Nephilidae</taxon>
        <taxon>Nephila</taxon>
    </lineage>
</organism>
<name>A0A8X6QKD1_NEPPI</name>
<evidence type="ECO:0000313" key="2">
    <source>
        <dbReference type="Proteomes" id="UP000887013"/>
    </source>
</evidence>
<comment type="caution">
    <text evidence="1">The sequence shown here is derived from an EMBL/GenBank/DDBJ whole genome shotgun (WGS) entry which is preliminary data.</text>
</comment>
<dbReference type="OrthoDB" id="6429785at2759"/>
<protein>
    <submittedName>
        <fullName evidence="1">Uncharacterized protein</fullName>
    </submittedName>
</protein>
<dbReference type="Proteomes" id="UP000887013">
    <property type="component" value="Unassembled WGS sequence"/>
</dbReference>